<reference evidence="4 5" key="1">
    <citation type="submission" date="2020-08" db="EMBL/GenBank/DDBJ databases">
        <title>Plant Genome Project.</title>
        <authorList>
            <person name="Zhang R.-G."/>
        </authorList>
    </citation>
    <scope>NUCLEOTIDE SEQUENCE [LARGE SCALE GENOMIC DNA]</scope>
    <source>
        <tissue evidence="4">Rhizome</tissue>
    </source>
</reference>
<gene>
    <name evidence="4" type="ORF">ZIOFF_012543</name>
</gene>
<dbReference type="InterPro" id="IPR007700">
    <property type="entry name" value="DUF668"/>
</dbReference>
<evidence type="ECO:0000259" key="2">
    <source>
        <dbReference type="Pfam" id="PF05003"/>
    </source>
</evidence>
<dbReference type="InterPro" id="IPR021864">
    <property type="entry name" value="DUF3475"/>
</dbReference>
<organism evidence="4 5">
    <name type="scientific">Zingiber officinale</name>
    <name type="common">Ginger</name>
    <name type="synonym">Amomum zingiber</name>
    <dbReference type="NCBI Taxonomy" id="94328"/>
    <lineage>
        <taxon>Eukaryota</taxon>
        <taxon>Viridiplantae</taxon>
        <taxon>Streptophyta</taxon>
        <taxon>Embryophyta</taxon>
        <taxon>Tracheophyta</taxon>
        <taxon>Spermatophyta</taxon>
        <taxon>Magnoliopsida</taxon>
        <taxon>Liliopsida</taxon>
        <taxon>Zingiberales</taxon>
        <taxon>Zingiberaceae</taxon>
        <taxon>Zingiber</taxon>
    </lineage>
</organism>
<feature type="domain" description="DUF3475" evidence="3">
    <location>
        <begin position="74"/>
        <end position="123"/>
    </location>
</feature>
<protein>
    <submittedName>
        <fullName evidence="4">Uncharacterized protein</fullName>
    </submittedName>
</protein>
<dbReference type="AlphaFoldDB" id="A0A8J5I7N3"/>
<evidence type="ECO:0000259" key="3">
    <source>
        <dbReference type="Pfam" id="PF11961"/>
    </source>
</evidence>
<dbReference type="PANTHER" id="PTHR31371">
    <property type="entry name" value="BNAC09G50660D PROTEIN"/>
    <property type="match status" value="1"/>
</dbReference>
<evidence type="ECO:0000313" key="4">
    <source>
        <dbReference type="EMBL" id="KAG6530316.1"/>
    </source>
</evidence>
<dbReference type="Proteomes" id="UP000734854">
    <property type="component" value="Unassembled WGS sequence"/>
</dbReference>
<evidence type="ECO:0000313" key="5">
    <source>
        <dbReference type="Proteomes" id="UP000734854"/>
    </source>
</evidence>
<dbReference type="Pfam" id="PF05003">
    <property type="entry name" value="DUF668"/>
    <property type="match status" value="1"/>
</dbReference>
<feature type="compositionally biased region" description="Pro residues" evidence="1">
    <location>
        <begin position="27"/>
        <end position="42"/>
    </location>
</feature>
<feature type="domain" description="DUF668" evidence="2">
    <location>
        <begin position="336"/>
        <end position="438"/>
    </location>
</feature>
<dbReference type="PANTHER" id="PTHR31371:SF13">
    <property type="entry name" value="OS05G0457600 PROTEIN"/>
    <property type="match status" value="1"/>
</dbReference>
<evidence type="ECO:0000256" key="1">
    <source>
        <dbReference type="SAM" id="MobiDB-lite"/>
    </source>
</evidence>
<dbReference type="GO" id="GO:0045927">
    <property type="term" value="P:positive regulation of growth"/>
    <property type="evidence" value="ECO:0007669"/>
    <property type="project" value="InterPro"/>
</dbReference>
<dbReference type="Pfam" id="PF11961">
    <property type="entry name" value="DUF3475"/>
    <property type="match status" value="1"/>
</dbReference>
<feature type="region of interest" description="Disordered" evidence="1">
    <location>
        <begin position="22"/>
        <end position="42"/>
    </location>
</feature>
<sequence length="490" mass="54279">MSLLHEAPLSPTQLSDAGSMAAMSLEPVPPPPVSPNSSSPPCPLPMSNLRNSTIEIMRFGGGCIDFSDRPTVGIFAFEVADAMARLVSLHRTLADDHFLPLRDNMCSVGVATFFSTDPSFLVRAELVADLDAVAATVARFSVKCRNPLLRGFDRFYGCVKAAALRHGRVADLDLLGLGSMVKSDAKVIKKMEKYVASTSLLHEELLNLEESEKAQDSEQFPKQRKHGTALEDQRLNVRWLKERSLWSWTFDEVVRPMVGAVFTVMARIYEVFAAQILCSPPLPPARNHGRILHFPSTGLNFFNTLSSRMFNRTSSAAKDAPITIENLPSLKASPSTVGGSGLSFHYKELIVIAESLFARWKLDNDADAHAGLMPMRQIETAVGDALCHNMTPSMRRKVRAKLKEIRQMPSLSSMEADRWRNELERILGWLGPVAHNTTCRLVEELSEERFLVAPRVLLSQTLHFADRNLTKTAIVDVFVALSRLLCVGPI</sequence>
<name>A0A8J5I7N3_ZINOF</name>
<keyword evidence="5" id="KW-1185">Reference proteome</keyword>
<dbReference type="EMBL" id="JACMSC010000003">
    <property type="protein sequence ID" value="KAG6530316.1"/>
    <property type="molecule type" value="Genomic_DNA"/>
</dbReference>
<accession>A0A8J5I7N3</accession>
<proteinExistence type="predicted"/>
<comment type="caution">
    <text evidence="4">The sequence shown here is derived from an EMBL/GenBank/DDBJ whole genome shotgun (WGS) entry which is preliminary data.</text>
</comment>